<evidence type="ECO:0000313" key="2">
    <source>
        <dbReference type="EMBL" id="SHI67152.1"/>
    </source>
</evidence>
<dbReference type="Pfam" id="PF01551">
    <property type="entry name" value="Peptidase_M23"/>
    <property type="match status" value="1"/>
</dbReference>
<proteinExistence type="predicted"/>
<evidence type="ECO:0000313" key="3">
    <source>
        <dbReference type="Proteomes" id="UP000184488"/>
    </source>
</evidence>
<dbReference type="STRING" id="415425.SAMN05444363_1207"/>
<sequence length="359" mass="40769">MQIINQKIDQSLLLLGLLSMGSLVSAQNSIKIEHFPKDPLIEIVNNSSFVNFDFKITNSSADTLKLTKVEIHCLDKNNVLIQQKFLDNNGTAPSINTIPSTVWNGVSQKLLFNPFPEINSVTEKLEYNFIFNDSIELKHIIEPKKYSQPDNFILPLKEKLLVYDAHDLNSHHRRFDYEFDFIKQLGFSSNFMRYAYDFAVLDQNNNQYSGKGENNTEWIGFGKEVLAVADGEIIAIETNQKDDKQFDVPSLKNNPLALYGNYIVIKHNNNVLSMYAHLQNNSSKHLKKGDKIKQGEVIGQIGTSGSSFFPHLHFEVRNSIDHKAEGIPSYFSNFDLYLGSQKKTIKKATVTTGDIIKSK</sequence>
<dbReference type="RefSeq" id="WP_073309531.1">
    <property type="nucleotide sequence ID" value="NZ_FQZI01000002.1"/>
</dbReference>
<dbReference type="InterPro" id="IPR016047">
    <property type="entry name" value="M23ase_b-sheet_dom"/>
</dbReference>
<dbReference type="OrthoDB" id="9809488at2"/>
<dbReference type="AlphaFoldDB" id="A0A1M6D1K7"/>
<dbReference type="PANTHER" id="PTHR21666:SF270">
    <property type="entry name" value="MUREIN HYDROLASE ACTIVATOR ENVC"/>
    <property type="match status" value="1"/>
</dbReference>
<dbReference type="CDD" id="cd12797">
    <property type="entry name" value="M23_peptidase"/>
    <property type="match status" value="1"/>
</dbReference>
<organism evidence="2 3">
    <name type="scientific">Flavobacterium terrae</name>
    <dbReference type="NCBI Taxonomy" id="415425"/>
    <lineage>
        <taxon>Bacteria</taxon>
        <taxon>Pseudomonadati</taxon>
        <taxon>Bacteroidota</taxon>
        <taxon>Flavobacteriia</taxon>
        <taxon>Flavobacteriales</taxon>
        <taxon>Flavobacteriaceae</taxon>
        <taxon>Flavobacterium</taxon>
    </lineage>
</organism>
<dbReference type="InterPro" id="IPR011055">
    <property type="entry name" value="Dup_hybrid_motif"/>
</dbReference>
<dbReference type="PANTHER" id="PTHR21666">
    <property type="entry name" value="PEPTIDASE-RELATED"/>
    <property type="match status" value="1"/>
</dbReference>
<dbReference type="SUPFAM" id="SSF51261">
    <property type="entry name" value="Duplicated hybrid motif"/>
    <property type="match status" value="1"/>
</dbReference>
<protein>
    <submittedName>
        <fullName evidence="2">Peptidase family M23</fullName>
    </submittedName>
</protein>
<keyword evidence="3" id="KW-1185">Reference proteome</keyword>
<reference evidence="3" key="1">
    <citation type="submission" date="2016-11" db="EMBL/GenBank/DDBJ databases">
        <authorList>
            <person name="Varghese N."/>
            <person name="Submissions S."/>
        </authorList>
    </citation>
    <scope>NUCLEOTIDE SEQUENCE [LARGE SCALE GENOMIC DNA]</scope>
    <source>
        <strain evidence="3">DSM 18829</strain>
    </source>
</reference>
<dbReference type="EMBL" id="FQZI01000002">
    <property type="protein sequence ID" value="SHI67152.1"/>
    <property type="molecule type" value="Genomic_DNA"/>
</dbReference>
<gene>
    <name evidence="2" type="ORF">SAMN05444363_1207</name>
</gene>
<name>A0A1M6D1K7_9FLAO</name>
<dbReference type="InterPro" id="IPR050570">
    <property type="entry name" value="Cell_wall_metabolism_enzyme"/>
</dbReference>
<evidence type="ECO:0000259" key="1">
    <source>
        <dbReference type="Pfam" id="PF01551"/>
    </source>
</evidence>
<feature type="domain" description="M23ase beta-sheet core" evidence="1">
    <location>
        <begin position="222"/>
        <end position="318"/>
    </location>
</feature>
<accession>A0A1M6D1K7</accession>
<dbReference type="GO" id="GO:0004222">
    <property type="term" value="F:metalloendopeptidase activity"/>
    <property type="evidence" value="ECO:0007669"/>
    <property type="project" value="TreeGrafter"/>
</dbReference>
<dbReference type="Proteomes" id="UP000184488">
    <property type="component" value="Unassembled WGS sequence"/>
</dbReference>
<dbReference type="Gene3D" id="2.70.70.10">
    <property type="entry name" value="Glucose Permease (Domain IIA)"/>
    <property type="match status" value="1"/>
</dbReference>